<dbReference type="PANTHER" id="PTHR33867:SF1">
    <property type="entry name" value="RIBOSOME MATURATION FACTOR RIMP"/>
    <property type="match status" value="1"/>
</dbReference>
<comment type="caution">
    <text evidence="7">The sequence shown here is derived from an EMBL/GenBank/DDBJ whole genome shotgun (WGS) entry which is preliminary data.</text>
</comment>
<feature type="compositionally biased region" description="Basic and acidic residues" evidence="4">
    <location>
        <begin position="235"/>
        <end position="245"/>
    </location>
</feature>
<dbReference type="Pfam" id="PF02576">
    <property type="entry name" value="RimP_N"/>
    <property type="match status" value="1"/>
</dbReference>
<dbReference type="OrthoDB" id="9805006at2"/>
<dbReference type="NCBIfam" id="NF000933">
    <property type="entry name" value="PRK00092.2-6"/>
    <property type="match status" value="1"/>
</dbReference>
<dbReference type="EMBL" id="LJYF01000028">
    <property type="protein sequence ID" value="KRP95219.1"/>
    <property type="molecule type" value="Genomic_DNA"/>
</dbReference>
<evidence type="ECO:0000256" key="2">
    <source>
        <dbReference type="ARBA" id="ARBA00022517"/>
    </source>
</evidence>
<dbReference type="Proteomes" id="UP000051380">
    <property type="component" value="Unassembled WGS sequence"/>
</dbReference>
<dbReference type="GO" id="GO:0006412">
    <property type="term" value="P:translation"/>
    <property type="evidence" value="ECO:0007669"/>
    <property type="project" value="TreeGrafter"/>
</dbReference>
<dbReference type="STRING" id="108015.GA0061099_1002125"/>
<dbReference type="Gene3D" id="2.30.30.180">
    <property type="entry name" value="Ribosome maturation factor RimP, C-terminal domain"/>
    <property type="match status" value="1"/>
</dbReference>
<evidence type="ECO:0000313" key="8">
    <source>
        <dbReference type="Proteomes" id="UP000051380"/>
    </source>
</evidence>
<keyword evidence="2 3" id="KW-0690">Ribosome biogenesis</keyword>
<proteinExistence type="inferred from homology"/>
<dbReference type="NCBIfam" id="NF000932">
    <property type="entry name" value="PRK00092.2-5"/>
    <property type="match status" value="1"/>
</dbReference>
<dbReference type="RefSeq" id="WP_057027875.1">
    <property type="nucleotide sequence ID" value="NZ_LJYF01000028.1"/>
</dbReference>
<evidence type="ECO:0000256" key="4">
    <source>
        <dbReference type="SAM" id="MobiDB-lite"/>
    </source>
</evidence>
<feature type="compositionally biased region" description="Basic and acidic residues" evidence="4">
    <location>
        <begin position="186"/>
        <end position="200"/>
    </location>
</feature>
<dbReference type="SUPFAM" id="SSF75420">
    <property type="entry name" value="YhbC-like, N-terminal domain"/>
    <property type="match status" value="1"/>
</dbReference>
<comment type="similarity">
    <text evidence="3">Belongs to the RimP family.</text>
</comment>
<dbReference type="Gene3D" id="3.30.300.70">
    <property type="entry name" value="RimP-like superfamily, N-terminal"/>
    <property type="match status" value="1"/>
</dbReference>
<feature type="domain" description="Ribosome maturation factor RimP N-terminal" evidence="5">
    <location>
        <begin position="33"/>
        <end position="104"/>
    </location>
</feature>
<feature type="region of interest" description="Disordered" evidence="4">
    <location>
        <begin position="186"/>
        <end position="251"/>
    </location>
</feature>
<feature type="compositionally biased region" description="Basic residues" evidence="4">
    <location>
        <begin position="217"/>
        <end position="234"/>
    </location>
</feature>
<dbReference type="InterPro" id="IPR036847">
    <property type="entry name" value="RimP_C_sf"/>
</dbReference>
<dbReference type="CDD" id="cd01734">
    <property type="entry name" value="YlxS_C"/>
    <property type="match status" value="1"/>
</dbReference>
<dbReference type="InterPro" id="IPR028998">
    <property type="entry name" value="RimP_C"/>
</dbReference>
<organism evidence="7 8">
    <name type="scientific">Bradyrhizobium yuanmingense</name>
    <dbReference type="NCBI Taxonomy" id="108015"/>
    <lineage>
        <taxon>Bacteria</taxon>
        <taxon>Pseudomonadati</taxon>
        <taxon>Pseudomonadota</taxon>
        <taxon>Alphaproteobacteria</taxon>
        <taxon>Hyphomicrobiales</taxon>
        <taxon>Nitrobacteraceae</taxon>
        <taxon>Bradyrhizobium</taxon>
    </lineage>
</organism>
<dbReference type="Pfam" id="PF17384">
    <property type="entry name" value="DUF150_C"/>
    <property type="match status" value="1"/>
</dbReference>
<sequence>MTEPNPGSTDAELLAEPRLVVEPGVAARVSAVAAPVLQGMGYRLVRIRISGEAGCTVQIMAERPDGSMQIEDCEAISRALSPVLDVADPIDRAYRLEISSPGIDRPLVRRSDFERYSGHLVKIEMAVAHDGRKRFRGTLGAVEGDRVHLHRDDAKAGDDADVLLTMEDIGEARLVLTDELIAESMRRGKAEERKMRRDLGLEPPAAPHAEISAKITKNTKPKKKPAPTNTKKHRLAAERARRGEIEPDQGD</sequence>
<dbReference type="SUPFAM" id="SSF74942">
    <property type="entry name" value="YhbC-like, C-terminal domain"/>
    <property type="match status" value="1"/>
</dbReference>
<evidence type="ECO:0000256" key="1">
    <source>
        <dbReference type="ARBA" id="ARBA00022490"/>
    </source>
</evidence>
<evidence type="ECO:0000259" key="5">
    <source>
        <dbReference type="Pfam" id="PF02576"/>
    </source>
</evidence>
<protein>
    <recommendedName>
        <fullName evidence="3">Ribosome maturation factor RimP</fullName>
    </recommendedName>
</protein>
<comment type="function">
    <text evidence="3">Required for maturation of 30S ribosomal subunits.</text>
</comment>
<evidence type="ECO:0000259" key="6">
    <source>
        <dbReference type="Pfam" id="PF17384"/>
    </source>
</evidence>
<accession>A0A0R3CJ58</accession>
<dbReference type="InterPro" id="IPR028989">
    <property type="entry name" value="RimP_N"/>
</dbReference>
<gene>
    <name evidence="3" type="primary">rimP</name>
    <name evidence="7" type="ORF">AOQ72_20645</name>
</gene>
<dbReference type="InterPro" id="IPR003728">
    <property type="entry name" value="Ribosome_maturation_RimP"/>
</dbReference>
<evidence type="ECO:0000313" key="7">
    <source>
        <dbReference type="EMBL" id="KRP95219.1"/>
    </source>
</evidence>
<reference evidence="7 8" key="1">
    <citation type="submission" date="2015-09" db="EMBL/GenBank/DDBJ databases">
        <title>Draft Genome Sequence of the Strain BR 3267 (Bradyrhizobium yuanmingense) recommended as inoculant for cowpea in Brazil.</title>
        <authorList>
            <person name="Simoes-Araujo J.L."/>
            <person name="Zilli J.E."/>
        </authorList>
    </citation>
    <scope>NUCLEOTIDE SEQUENCE [LARGE SCALE GENOMIC DNA]</scope>
    <source>
        <strain evidence="7 8">BR3267</strain>
    </source>
</reference>
<comment type="subcellular location">
    <subcellularLocation>
        <location evidence="3">Cytoplasm</location>
    </subcellularLocation>
</comment>
<dbReference type="AlphaFoldDB" id="A0A0R3CJ58"/>
<dbReference type="PANTHER" id="PTHR33867">
    <property type="entry name" value="RIBOSOME MATURATION FACTOR RIMP"/>
    <property type="match status" value="1"/>
</dbReference>
<name>A0A0R3CJ58_9BRAD</name>
<dbReference type="InterPro" id="IPR035956">
    <property type="entry name" value="RimP_N_sf"/>
</dbReference>
<feature type="domain" description="Ribosome maturation factor RimP C-terminal" evidence="6">
    <location>
        <begin position="107"/>
        <end position="177"/>
    </location>
</feature>
<dbReference type="GO" id="GO:0000028">
    <property type="term" value="P:ribosomal small subunit assembly"/>
    <property type="evidence" value="ECO:0007669"/>
    <property type="project" value="TreeGrafter"/>
</dbReference>
<evidence type="ECO:0000256" key="3">
    <source>
        <dbReference type="HAMAP-Rule" id="MF_01077"/>
    </source>
</evidence>
<dbReference type="GO" id="GO:0005829">
    <property type="term" value="C:cytosol"/>
    <property type="evidence" value="ECO:0007669"/>
    <property type="project" value="TreeGrafter"/>
</dbReference>
<keyword evidence="1 3" id="KW-0963">Cytoplasm</keyword>
<dbReference type="HAMAP" id="MF_01077">
    <property type="entry name" value="RimP"/>
    <property type="match status" value="1"/>
</dbReference>